<sequence length="41" mass="4322">GPINGASIPVRLGGRLLRRPTRSRSSYTGAPEGPQHGSHDL</sequence>
<evidence type="ECO:0000313" key="2">
    <source>
        <dbReference type="EMBL" id="CAA9437286.1"/>
    </source>
</evidence>
<feature type="non-terminal residue" evidence="2">
    <location>
        <position position="41"/>
    </location>
</feature>
<evidence type="ECO:0000256" key="1">
    <source>
        <dbReference type="SAM" id="MobiDB-lite"/>
    </source>
</evidence>
<proteinExistence type="predicted"/>
<feature type="non-terminal residue" evidence="2">
    <location>
        <position position="1"/>
    </location>
</feature>
<gene>
    <name evidence="2" type="ORF">AVDCRST_MAG01-01-3383</name>
</gene>
<protein>
    <submittedName>
        <fullName evidence="2">Uncharacterized protein</fullName>
    </submittedName>
</protein>
<dbReference type="EMBL" id="CADCUW010000436">
    <property type="protein sequence ID" value="CAA9437286.1"/>
    <property type="molecule type" value="Genomic_DNA"/>
</dbReference>
<reference evidence="2" key="1">
    <citation type="submission" date="2020-02" db="EMBL/GenBank/DDBJ databases">
        <authorList>
            <person name="Meier V. D."/>
        </authorList>
    </citation>
    <scope>NUCLEOTIDE SEQUENCE</scope>
    <source>
        <strain evidence="2">AVDCRST_MAG01</strain>
    </source>
</reference>
<organism evidence="2">
    <name type="scientific">uncultured Rubrobacteraceae bacterium</name>
    <dbReference type="NCBI Taxonomy" id="349277"/>
    <lineage>
        <taxon>Bacteria</taxon>
        <taxon>Bacillati</taxon>
        <taxon>Actinomycetota</taxon>
        <taxon>Rubrobacteria</taxon>
        <taxon>Rubrobacterales</taxon>
        <taxon>Rubrobacteraceae</taxon>
        <taxon>environmental samples</taxon>
    </lineage>
</organism>
<feature type="region of interest" description="Disordered" evidence="1">
    <location>
        <begin position="1"/>
        <end position="41"/>
    </location>
</feature>
<dbReference type="AlphaFoldDB" id="A0A6J4QD04"/>
<accession>A0A6J4QD04</accession>
<name>A0A6J4QD04_9ACTN</name>